<dbReference type="GO" id="GO:0046872">
    <property type="term" value="F:metal ion binding"/>
    <property type="evidence" value="ECO:0007669"/>
    <property type="project" value="UniProtKB-KW"/>
</dbReference>
<evidence type="ECO:0000313" key="7">
    <source>
        <dbReference type="Proteomes" id="UP000095672"/>
    </source>
</evidence>
<keyword evidence="4" id="KW-0862">Zinc</keyword>
<dbReference type="AlphaFoldDB" id="A0A1C9W8W3"/>
<dbReference type="RefSeq" id="WP_069947557.1">
    <property type="nucleotide sequence ID" value="NZ_CP014143.1"/>
</dbReference>
<dbReference type="SUPFAM" id="SSF53187">
    <property type="entry name" value="Zn-dependent exopeptidases"/>
    <property type="match status" value="1"/>
</dbReference>
<dbReference type="GO" id="GO:0016788">
    <property type="term" value="F:hydrolase activity, acting on ester bonds"/>
    <property type="evidence" value="ECO:0007669"/>
    <property type="project" value="InterPro"/>
</dbReference>
<dbReference type="KEGG" id="micc:AUP74_02156"/>
<evidence type="ECO:0000256" key="4">
    <source>
        <dbReference type="ARBA" id="ARBA00022833"/>
    </source>
</evidence>
<keyword evidence="2" id="KW-0479">Metal-binding</keyword>
<gene>
    <name evidence="6" type="ORF">AUP74_02156</name>
</gene>
<dbReference type="Pfam" id="PF24827">
    <property type="entry name" value="AstE_AspA_cat"/>
    <property type="match status" value="1"/>
</dbReference>
<keyword evidence="3" id="KW-0378">Hydrolase</keyword>
<evidence type="ECO:0000256" key="2">
    <source>
        <dbReference type="ARBA" id="ARBA00022723"/>
    </source>
</evidence>
<dbReference type="InterPro" id="IPR055438">
    <property type="entry name" value="AstE_AspA_cat"/>
</dbReference>
<feature type="domain" description="Succinylglutamate desuccinylase/Aspartoacylase catalytic" evidence="5">
    <location>
        <begin position="46"/>
        <end position="165"/>
    </location>
</feature>
<protein>
    <submittedName>
        <fullName evidence="6">Succinylglutamate desuccinylase</fullName>
    </submittedName>
</protein>
<sequence>MSGKVKLNFLEVLPDSFFDIEHPSRLHEVFDGPTLISLEGDAPEPLMISTLLHGNETTGFFALQRLLKNYRARLPRSLLIFFGNLEAAAQGVRHLPGQPDFNRIWGGGESPEARMAREVLGYARRKRVIANVDIHNTTGRNPYYACVNRTSEDFLRLSSGFTDIVIYFTEPHEVNSNAFAKICPSVTLECGLPGEAEGIAHLYQYLDKLLVSVGSEGRAADDCRIYHTVARLKVPYYCEFDFEFDENTDKDFSFMRSFDHFNFQRIAKGTVIAHRRANGPHLAVLDNCDRLVTEQYFGFQDGRVIALQDLIPSMFTTVKDVAREDSLGYLMEPYVGE</sequence>
<dbReference type="PATRIC" id="fig|1769779.3.peg.2154"/>
<reference evidence="7" key="1">
    <citation type="submission" date="2016-01" db="EMBL/GenBank/DDBJ databases">
        <title>Complete genome sequence of Microbulbifer sp. CCB-MM1, a halophile isolated from Matang Mangrove Forest, Perak.</title>
        <authorList>
            <person name="Moh T.H."/>
            <person name="Dinesh B."/>
            <person name="Lau N.-S."/>
            <person name="Go F."/>
            <person name="Alexander Chong S.-C."/>
        </authorList>
    </citation>
    <scope>NUCLEOTIDE SEQUENCE [LARGE SCALE GENOMIC DNA]</scope>
    <source>
        <strain evidence="7">CCB-MM1</strain>
    </source>
</reference>
<keyword evidence="7" id="KW-1185">Reference proteome</keyword>
<dbReference type="OrthoDB" id="9782876at2"/>
<dbReference type="EMBL" id="CP014143">
    <property type="protein sequence ID" value="AOS97572.1"/>
    <property type="molecule type" value="Genomic_DNA"/>
</dbReference>
<evidence type="ECO:0000259" key="5">
    <source>
        <dbReference type="Pfam" id="PF24827"/>
    </source>
</evidence>
<dbReference type="STRING" id="1769779.AUP74_02156"/>
<organism evidence="6 7">
    <name type="scientific">Microbulbifer aggregans</name>
    <dbReference type="NCBI Taxonomy" id="1769779"/>
    <lineage>
        <taxon>Bacteria</taxon>
        <taxon>Pseudomonadati</taxon>
        <taxon>Pseudomonadota</taxon>
        <taxon>Gammaproteobacteria</taxon>
        <taxon>Cellvibrionales</taxon>
        <taxon>Microbulbiferaceae</taxon>
        <taxon>Microbulbifer</taxon>
    </lineage>
</organism>
<evidence type="ECO:0000256" key="3">
    <source>
        <dbReference type="ARBA" id="ARBA00022801"/>
    </source>
</evidence>
<evidence type="ECO:0000256" key="1">
    <source>
        <dbReference type="ARBA" id="ARBA00001947"/>
    </source>
</evidence>
<dbReference type="Gene3D" id="3.40.630.10">
    <property type="entry name" value="Zn peptidases"/>
    <property type="match status" value="1"/>
</dbReference>
<evidence type="ECO:0000313" key="6">
    <source>
        <dbReference type="EMBL" id="AOS97572.1"/>
    </source>
</evidence>
<dbReference type="Proteomes" id="UP000095672">
    <property type="component" value="Chromosome"/>
</dbReference>
<proteinExistence type="predicted"/>
<name>A0A1C9W8W3_9GAMM</name>
<comment type="cofactor">
    <cofactor evidence="1">
        <name>Zn(2+)</name>
        <dbReference type="ChEBI" id="CHEBI:29105"/>
    </cofactor>
</comment>
<dbReference type="CDD" id="cd06256">
    <property type="entry name" value="M14_ASTE_ASPA-like"/>
    <property type="match status" value="1"/>
</dbReference>
<accession>A0A1C9W8W3</accession>